<gene>
    <name evidence="2" type="ORF">R3P38DRAFT_2848683</name>
</gene>
<name>A0AAW0DWU1_9AGAR</name>
<evidence type="ECO:0000256" key="1">
    <source>
        <dbReference type="SAM" id="MobiDB-lite"/>
    </source>
</evidence>
<dbReference type="AlphaFoldDB" id="A0AAW0DWU1"/>
<organism evidence="2 3">
    <name type="scientific">Favolaschia claudopus</name>
    <dbReference type="NCBI Taxonomy" id="2862362"/>
    <lineage>
        <taxon>Eukaryota</taxon>
        <taxon>Fungi</taxon>
        <taxon>Dikarya</taxon>
        <taxon>Basidiomycota</taxon>
        <taxon>Agaricomycotina</taxon>
        <taxon>Agaricomycetes</taxon>
        <taxon>Agaricomycetidae</taxon>
        <taxon>Agaricales</taxon>
        <taxon>Marasmiineae</taxon>
        <taxon>Mycenaceae</taxon>
        <taxon>Favolaschia</taxon>
    </lineage>
</organism>
<accession>A0AAW0DWU1</accession>
<sequence length="168" mass="18969">MSLIRNPIGRNQHPTDEENKEKVSEALKGQSTSSKTLSALLKNLKLEHQIELSATGTVQGRPIKYKIFRAPKYPVSIPQRPQRRAGEGHDKLYKISFPVWALVDDATAMTLQAWVCPSNRLSKTVVSKFLCLVEKHGSMPRQVTTDCDAETVKLFAVMLRNYYHPHAL</sequence>
<keyword evidence="3" id="KW-1185">Reference proteome</keyword>
<dbReference type="EMBL" id="JAWWNJ010000005">
    <property type="protein sequence ID" value="KAK7055719.1"/>
    <property type="molecule type" value="Genomic_DNA"/>
</dbReference>
<evidence type="ECO:0000313" key="3">
    <source>
        <dbReference type="Proteomes" id="UP001362999"/>
    </source>
</evidence>
<feature type="region of interest" description="Disordered" evidence="1">
    <location>
        <begin position="1"/>
        <end position="30"/>
    </location>
</feature>
<feature type="compositionally biased region" description="Basic and acidic residues" evidence="1">
    <location>
        <begin position="13"/>
        <end position="25"/>
    </location>
</feature>
<protein>
    <submittedName>
        <fullName evidence="2">Uncharacterized protein</fullName>
    </submittedName>
</protein>
<comment type="caution">
    <text evidence="2">The sequence shown here is derived from an EMBL/GenBank/DDBJ whole genome shotgun (WGS) entry which is preliminary data.</text>
</comment>
<evidence type="ECO:0000313" key="2">
    <source>
        <dbReference type="EMBL" id="KAK7055719.1"/>
    </source>
</evidence>
<proteinExistence type="predicted"/>
<dbReference type="Proteomes" id="UP001362999">
    <property type="component" value="Unassembled WGS sequence"/>
</dbReference>
<reference evidence="2 3" key="1">
    <citation type="journal article" date="2024" name="J Genomics">
        <title>Draft genome sequencing and assembly of Favolaschia claudopus CIRM-BRFM 2984 isolated from oak limbs.</title>
        <authorList>
            <person name="Navarro D."/>
            <person name="Drula E."/>
            <person name="Chaduli D."/>
            <person name="Cazenave R."/>
            <person name="Ahrendt S."/>
            <person name="Wang J."/>
            <person name="Lipzen A."/>
            <person name="Daum C."/>
            <person name="Barry K."/>
            <person name="Grigoriev I.V."/>
            <person name="Favel A."/>
            <person name="Rosso M.N."/>
            <person name="Martin F."/>
        </authorList>
    </citation>
    <scope>NUCLEOTIDE SEQUENCE [LARGE SCALE GENOMIC DNA]</scope>
    <source>
        <strain evidence="2 3">CIRM-BRFM 2984</strain>
    </source>
</reference>